<reference evidence="2 3" key="1">
    <citation type="journal article" date="2004" name="Science">
        <title>The genome of the diatom Thalassiosira pseudonana: ecology, evolution, and metabolism.</title>
        <authorList>
            <person name="Armbrust E.V."/>
            <person name="Berges J.A."/>
            <person name="Bowler C."/>
            <person name="Green B.R."/>
            <person name="Martinez D."/>
            <person name="Putnam N.H."/>
            <person name="Zhou S."/>
            <person name="Allen A.E."/>
            <person name="Apt K.E."/>
            <person name="Bechner M."/>
            <person name="Brzezinski M.A."/>
            <person name="Chaal B.K."/>
            <person name="Chiovitti A."/>
            <person name="Davis A.K."/>
            <person name="Demarest M.S."/>
            <person name="Detter J.C."/>
            <person name="Glavina T."/>
            <person name="Goodstein D."/>
            <person name="Hadi M.Z."/>
            <person name="Hellsten U."/>
            <person name="Hildebrand M."/>
            <person name="Jenkins B.D."/>
            <person name="Jurka J."/>
            <person name="Kapitonov V.V."/>
            <person name="Kroger N."/>
            <person name="Lau W.W."/>
            <person name="Lane T.W."/>
            <person name="Larimer F.W."/>
            <person name="Lippmeier J.C."/>
            <person name="Lucas S."/>
            <person name="Medina M."/>
            <person name="Montsant A."/>
            <person name="Obornik M."/>
            <person name="Parker M.S."/>
            <person name="Palenik B."/>
            <person name="Pazour G.J."/>
            <person name="Richardson P.M."/>
            <person name="Rynearson T.A."/>
            <person name="Saito M.A."/>
            <person name="Schwartz D.C."/>
            <person name="Thamatrakoln K."/>
            <person name="Valentin K."/>
            <person name="Vardi A."/>
            <person name="Wilkerson F.P."/>
            <person name="Rokhsar D.S."/>
        </authorList>
    </citation>
    <scope>NUCLEOTIDE SEQUENCE [LARGE SCALE GENOMIC DNA]</scope>
    <source>
        <strain evidence="2 3">CCMP1335</strain>
    </source>
</reference>
<proteinExistence type="predicted"/>
<dbReference type="Proteomes" id="UP000001449">
    <property type="component" value="Unassembled WGS sequence"/>
</dbReference>
<dbReference type="GeneID" id="7447320"/>
<protein>
    <submittedName>
        <fullName evidence="2">Uncharacterized protein</fullName>
    </submittedName>
</protein>
<dbReference type="RefSeq" id="XP_002297309.1">
    <property type="nucleotide sequence ID" value="XM_002297273.1"/>
</dbReference>
<feature type="region of interest" description="Disordered" evidence="1">
    <location>
        <begin position="188"/>
        <end position="454"/>
    </location>
</feature>
<dbReference type="PaxDb" id="35128-Thapsdraft719"/>
<keyword evidence="3" id="KW-1185">Reference proteome</keyword>
<name>B8LE56_THAPS</name>
<dbReference type="AlphaFoldDB" id="B8LE56"/>
<reference evidence="2 3" key="2">
    <citation type="journal article" date="2008" name="Nature">
        <title>The Phaeodactylum genome reveals the evolutionary history of diatom genomes.</title>
        <authorList>
            <person name="Bowler C."/>
            <person name="Allen A.E."/>
            <person name="Badger J.H."/>
            <person name="Grimwood J."/>
            <person name="Jabbari K."/>
            <person name="Kuo A."/>
            <person name="Maheswari U."/>
            <person name="Martens C."/>
            <person name="Maumus F."/>
            <person name="Otillar R.P."/>
            <person name="Rayko E."/>
            <person name="Salamov A."/>
            <person name="Vandepoele K."/>
            <person name="Beszteri B."/>
            <person name="Gruber A."/>
            <person name="Heijde M."/>
            <person name="Katinka M."/>
            <person name="Mock T."/>
            <person name="Valentin K."/>
            <person name="Verret F."/>
            <person name="Berges J.A."/>
            <person name="Brownlee C."/>
            <person name="Cadoret J.P."/>
            <person name="Chiovitti A."/>
            <person name="Choi C.J."/>
            <person name="Coesel S."/>
            <person name="De Martino A."/>
            <person name="Detter J.C."/>
            <person name="Durkin C."/>
            <person name="Falciatore A."/>
            <person name="Fournet J."/>
            <person name="Haruta M."/>
            <person name="Huysman M.J."/>
            <person name="Jenkins B.D."/>
            <person name="Jiroutova K."/>
            <person name="Jorgensen R.E."/>
            <person name="Joubert Y."/>
            <person name="Kaplan A."/>
            <person name="Kroger N."/>
            <person name="Kroth P.G."/>
            <person name="La Roche J."/>
            <person name="Lindquist E."/>
            <person name="Lommer M."/>
            <person name="Martin-Jezequel V."/>
            <person name="Lopez P.J."/>
            <person name="Lucas S."/>
            <person name="Mangogna M."/>
            <person name="McGinnis K."/>
            <person name="Medlin L.K."/>
            <person name="Montsant A."/>
            <person name="Oudot-Le Secq M.P."/>
            <person name="Napoli C."/>
            <person name="Obornik M."/>
            <person name="Parker M.S."/>
            <person name="Petit J.L."/>
            <person name="Porcel B.M."/>
            <person name="Poulsen N."/>
            <person name="Robison M."/>
            <person name="Rychlewski L."/>
            <person name="Rynearson T.A."/>
            <person name="Schmutz J."/>
            <person name="Shapiro H."/>
            <person name="Siaut M."/>
            <person name="Stanley M."/>
            <person name="Sussman M.R."/>
            <person name="Taylor A.R."/>
            <person name="Vardi A."/>
            <person name="von Dassow P."/>
            <person name="Vyverman W."/>
            <person name="Willis A."/>
            <person name="Wyrwicz L.S."/>
            <person name="Rokhsar D.S."/>
            <person name="Weissenbach J."/>
            <person name="Armbrust E.V."/>
            <person name="Green B.R."/>
            <person name="Van de Peer Y."/>
            <person name="Grigoriev I.V."/>
        </authorList>
    </citation>
    <scope>NUCLEOTIDE SEQUENCE [LARGE SCALE GENOMIC DNA]</scope>
    <source>
        <strain evidence="2 3">CCMP1335</strain>
    </source>
</reference>
<dbReference type="OMA" id="WTSEVKE"/>
<dbReference type="EMBL" id="DS999429">
    <property type="protein sequence ID" value="EED86380.1"/>
    <property type="molecule type" value="Genomic_DNA"/>
</dbReference>
<feature type="compositionally biased region" description="Low complexity" evidence="1">
    <location>
        <begin position="359"/>
        <end position="377"/>
    </location>
</feature>
<organism evidence="2 3">
    <name type="scientific">Thalassiosira pseudonana</name>
    <name type="common">Marine diatom</name>
    <name type="synonym">Cyclotella nana</name>
    <dbReference type="NCBI Taxonomy" id="35128"/>
    <lineage>
        <taxon>Eukaryota</taxon>
        <taxon>Sar</taxon>
        <taxon>Stramenopiles</taxon>
        <taxon>Ochrophyta</taxon>
        <taxon>Bacillariophyta</taxon>
        <taxon>Coscinodiscophyceae</taxon>
        <taxon>Thalassiosirophycidae</taxon>
        <taxon>Thalassiosirales</taxon>
        <taxon>Thalassiosiraceae</taxon>
        <taxon>Thalassiosira</taxon>
    </lineage>
</organism>
<gene>
    <name evidence="2" type="ORF">THAPSDRAFT_bd719</name>
</gene>
<dbReference type="HOGENOM" id="CLU_378375_0_0_1"/>
<evidence type="ECO:0000313" key="2">
    <source>
        <dbReference type="EMBL" id="EED86380.1"/>
    </source>
</evidence>
<dbReference type="eggNOG" id="ENOG502T191">
    <property type="taxonomic scope" value="Eukaryota"/>
</dbReference>
<dbReference type="InParanoid" id="B8LE56"/>
<sequence length="733" mass="79006">MASIDQGAPSTMMCHVRTQRRRRRSCRSDPTIPPATPTHPMVPSLPILFIALSTLCCGVISAQKLLHRHRPHVDPLQDGILLQSISVPVHDHAVDDDDASSTATQATRDKEQLLMYYFKPMLPPYTDDKLKETLLLLSDEPEEKVVVQGLIVAKELGAGTTEKTDELLPVEHGEVAKEEEEELVEAVAMNDGERSAEAEKVEDVDATEGVAGGKDVDEEEVASDAIGGGEELEAEAKVLSGEETDVWTSEVKEPEEIEQQENGEFHEDSGSIETAAIGSEGGESTTNTESSEQDVAAFDESKTTGEENAIATGNGEGTTAEITTEGMGEGDASAQSTEEPALVEKEMQDQPGEYDELVNESITESNESATENNANGSDSDENVKAAGDGSGDFDEEASGKLDIISAAEADESETAPSESMNEYGIEGSSESIGEEEEATTIEASEQTTIGNTLDDTKIKIQYDEAPPISVASNTDTNNNDVNYKDANREFVTGLDEIDKLFESVSPPDELDVGADGSSIQDVLVGQGLKIILKRAKSLGNSVKDRFERIVEKAMPQIAAMTGDGGFGGGREDEDESFDDVLSLMKGGDGLLEKEGVVDKLQKSSENDDIQTKQKVTNANANGDAKPKNEKKGGGLLKTPQANKLWKFARRKWEQAKHLFDDLFSIFEGNDMDDNDEFDLGSIKSLVGKNVEGGDGVGAHMPRFGSEVDDSFLKSRYDAMLKLKEEKRGDSAEQ</sequence>
<feature type="region of interest" description="Disordered" evidence="1">
    <location>
        <begin position="1"/>
        <end position="38"/>
    </location>
</feature>
<accession>B8LE56</accession>
<evidence type="ECO:0000313" key="3">
    <source>
        <dbReference type="Proteomes" id="UP000001449"/>
    </source>
</evidence>
<feature type="compositionally biased region" description="Low complexity" evidence="1">
    <location>
        <begin position="440"/>
        <end position="449"/>
    </location>
</feature>
<evidence type="ECO:0000256" key="1">
    <source>
        <dbReference type="SAM" id="MobiDB-lite"/>
    </source>
</evidence>
<feature type="compositionally biased region" description="Low complexity" evidence="1">
    <location>
        <begin position="308"/>
        <end position="326"/>
    </location>
</feature>
<dbReference type="KEGG" id="tps:THAPSDRAFT_bd719"/>
<feature type="compositionally biased region" description="Basic and acidic residues" evidence="1">
    <location>
        <begin position="191"/>
        <end position="203"/>
    </location>
</feature>